<evidence type="ECO:0000313" key="5">
    <source>
        <dbReference type="EMBL" id="SMF62899.1"/>
    </source>
</evidence>
<gene>
    <name evidence="5" type="ORF">SAMN05428998_12453</name>
</gene>
<reference evidence="5 6" key="1">
    <citation type="submission" date="2017-04" db="EMBL/GenBank/DDBJ databases">
        <authorList>
            <person name="Afonso C.L."/>
            <person name="Miller P.J."/>
            <person name="Scott M.A."/>
            <person name="Spackman E."/>
            <person name="Goraichik I."/>
            <person name="Dimitrov K.M."/>
            <person name="Suarez D.L."/>
            <person name="Swayne D.E."/>
        </authorList>
    </citation>
    <scope>NUCLEOTIDE SEQUENCE [LARGE SCALE GENOMIC DNA]</scope>
    <source>
        <strain evidence="5 6">USBA 355</strain>
    </source>
</reference>
<keyword evidence="3 5" id="KW-0418">Kinase</keyword>
<feature type="domain" description="Polyphosphate kinase-2-related" evidence="4">
    <location>
        <begin position="19"/>
        <end position="239"/>
    </location>
</feature>
<proteinExistence type="inferred from homology"/>
<protein>
    <submittedName>
        <fullName evidence="5">Polyphosphate kinase 2, PPK2 family</fullName>
    </submittedName>
</protein>
<accession>A0A1Y6CMM5</accession>
<evidence type="ECO:0000256" key="3">
    <source>
        <dbReference type="ARBA" id="ARBA00022777"/>
    </source>
</evidence>
<comment type="similarity">
    <text evidence="1">Belongs to the polyphosphate kinase 2 (PPK2) family. Class I subfamily.</text>
</comment>
<dbReference type="PANTHER" id="PTHR34383:SF3">
    <property type="entry name" value="POLYPHOSPHATE:AMP PHOSPHOTRANSFERASE"/>
    <property type="match status" value="1"/>
</dbReference>
<dbReference type="PANTHER" id="PTHR34383">
    <property type="entry name" value="POLYPHOSPHATE:AMP PHOSPHOTRANSFERASE-RELATED"/>
    <property type="match status" value="1"/>
</dbReference>
<dbReference type="EMBL" id="FWZX01000024">
    <property type="protein sequence ID" value="SMF62899.1"/>
    <property type="molecule type" value="Genomic_DNA"/>
</dbReference>
<evidence type="ECO:0000256" key="1">
    <source>
        <dbReference type="ARBA" id="ARBA00009924"/>
    </source>
</evidence>
<dbReference type="Pfam" id="PF03976">
    <property type="entry name" value="PPK2"/>
    <property type="match status" value="1"/>
</dbReference>
<dbReference type="Gene3D" id="3.40.50.300">
    <property type="entry name" value="P-loop containing nucleotide triphosphate hydrolases"/>
    <property type="match status" value="1"/>
</dbReference>
<dbReference type="STRING" id="560819.SAMN05428998_12453"/>
<dbReference type="InterPro" id="IPR016898">
    <property type="entry name" value="Polyphosphate_phosphotransfera"/>
</dbReference>
<dbReference type="GO" id="GO:0008976">
    <property type="term" value="F:polyphosphate kinase activity"/>
    <property type="evidence" value="ECO:0007669"/>
    <property type="project" value="InterPro"/>
</dbReference>
<dbReference type="InterPro" id="IPR027417">
    <property type="entry name" value="P-loop_NTPase"/>
</dbReference>
<evidence type="ECO:0000256" key="2">
    <source>
        <dbReference type="ARBA" id="ARBA00022679"/>
    </source>
</evidence>
<dbReference type="InterPro" id="IPR022488">
    <property type="entry name" value="PPK2-related"/>
</dbReference>
<organism evidence="5 6">
    <name type="scientific">Tistlia consotensis USBA 355</name>
    <dbReference type="NCBI Taxonomy" id="560819"/>
    <lineage>
        <taxon>Bacteria</taxon>
        <taxon>Pseudomonadati</taxon>
        <taxon>Pseudomonadota</taxon>
        <taxon>Alphaproteobacteria</taxon>
        <taxon>Rhodospirillales</taxon>
        <taxon>Rhodovibrionaceae</taxon>
        <taxon>Tistlia</taxon>
    </lineage>
</organism>
<keyword evidence="2" id="KW-0808">Transferase</keyword>
<dbReference type="SUPFAM" id="SSF52540">
    <property type="entry name" value="P-loop containing nucleoside triphosphate hydrolases"/>
    <property type="match status" value="1"/>
</dbReference>
<dbReference type="RefSeq" id="WP_085125104.1">
    <property type="nucleotide sequence ID" value="NZ_FWZX01000024.1"/>
</dbReference>
<evidence type="ECO:0000313" key="6">
    <source>
        <dbReference type="Proteomes" id="UP000192917"/>
    </source>
</evidence>
<dbReference type="AlphaFoldDB" id="A0A1Y6CMM5"/>
<evidence type="ECO:0000259" key="4">
    <source>
        <dbReference type="Pfam" id="PF03976"/>
    </source>
</evidence>
<dbReference type="Proteomes" id="UP000192917">
    <property type="component" value="Unassembled WGS sequence"/>
</dbReference>
<name>A0A1Y6CMM5_9PROT</name>
<keyword evidence="6" id="KW-1185">Reference proteome</keyword>
<dbReference type="PIRSF" id="PIRSF028756">
    <property type="entry name" value="PPK2_prd"/>
    <property type="match status" value="1"/>
</dbReference>
<sequence>MSRKAAPARLAELDLGRKLGKKAYDKRIAALQQQLRVIQLAYWSQGRSGVVVFEGWDAAGKGGTIRRLTELLDPRGFEVWPIGAPSRKELRQHYLQRFWMRMPENCEIAVFDRSWYGRVLVERVEKLTPKADWRRAYEEINAFEKLLTNDGIRVVKLFLHVSLEEQKRRLRERVAEPLKQWKLGREDFRNIELREAYSEAIEDMLAHTSSEHAPWHLIASEDKQFGRVAALEAVVEALSRDVDLSPPPLDPVIEALARELL</sequence>